<evidence type="ECO:0000259" key="1">
    <source>
        <dbReference type="Pfam" id="PF12146"/>
    </source>
</evidence>
<name>Q9DHU9_YLDV</name>
<dbReference type="SUPFAM" id="SSF53474">
    <property type="entry name" value="alpha/beta-Hydrolases"/>
    <property type="match status" value="1"/>
</dbReference>
<proteinExistence type="predicted"/>
<dbReference type="Proteomes" id="UP000136581">
    <property type="component" value="Segment"/>
</dbReference>
<dbReference type="InterPro" id="IPR022742">
    <property type="entry name" value="Hydrolase_4"/>
</dbReference>
<feature type="domain" description="Serine aminopeptidase S33" evidence="1">
    <location>
        <begin position="24"/>
        <end position="257"/>
    </location>
</feature>
<accession>Q9DHU9</accession>
<dbReference type="InterPro" id="IPR029058">
    <property type="entry name" value="AB_hydrolase_fold"/>
</dbReference>
<evidence type="ECO:0000313" key="3">
    <source>
        <dbReference type="Proteomes" id="UP000136581"/>
    </source>
</evidence>
<dbReference type="PRINTS" id="PR00111">
    <property type="entry name" value="ABHYDROLASE"/>
</dbReference>
<evidence type="ECO:0000313" key="2">
    <source>
        <dbReference type="EMBL" id="CAC21251.1"/>
    </source>
</evidence>
<dbReference type="RefSeq" id="NP_073398.1">
    <property type="nucleotide sequence ID" value="NC_002642.1"/>
</dbReference>
<keyword evidence="3" id="KW-1185">Reference proteome</keyword>
<dbReference type="InterPro" id="IPR000073">
    <property type="entry name" value="AB_hydrolase_1"/>
</dbReference>
<sequence length="285" mass="32718">MIHYFINKGGKFISCKYWCFSPIPKAIVFISHGEGEHSLIYERLANELTKINISVFSHDHVGHGKSQGKRLSVTSFNVYIQDVIQHVNIFKKSYPNVPMYILGHSMGSAIAILISVKYPNIFDGIILLSPMINFLENLSFCDVLKTYLYNIFYPSKIIYKINVNMLSNNIKENASYNLDPYICSNKMSAAFCYQVMCLTSSAKKKINNVKIPIIVLHGINDVICDVKWSKYIIKSVGSYDRTIKLYKGANHDLHREVEDIRDTVFSDIKVWLINRSKVSYYDVLI</sequence>
<reference evidence="2 3" key="1">
    <citation type="journal article" date="2001" name="Virology">
        <title>The genome sequence of Yaba-like disease virus, a yatapoxvirus.</title>
        <authorList>
            <person name="Lee H.J."/>
            <person name="Essani K."/>
            <person name="Smith G.L."/>
        </authorList>
    </citation>
    <scope>NUCLEOTIDE SEQUENCE [LARGE SCALE GENOMIC DNA]</scope>
</reference>
<dbReference type="GeneID" id="918715"/>
<dbReference type="KEGG" id="vg:918715"/>
<dbReference type="ESTHER" id="yabdi-13L">
    <property type="family name" value="Monoglyceridelipase_lysophospholip"/>
</dbReference>
<dbReference type="PANTHER" id="PTHR11614">
    <property type="entry name" value="PHOSPHOLIPASE-RELATED"/>
    <property type="match status" value="1"/>
</dbReference>
<organismHost>
    <name type="scientific">Homo sapiens</name>
    <name type="common">Human</name>
    <dbReference type="NCBI Taxonomy" id="9606"/>
</organismHost>
<dbReference type="InterPro" id="IPR051044">
    <property type="entry name" value="MAG_DAG_Lipase"/>
</dbReference>
<dbReference type="OrthoDB" id="6276at10239"/>
<organismHost>
    <name type="scientific">Simiiformes</name>
    <dbReference type="NCBI Taxonomy" id="314293"/>
</organismHost>
<dbReference type="Pfam" id="PF12146">
    <property type="entry name" value="Hydrolase_4"/>
    <property type="match status" value="1"/>
</dbReference>
<organism evidence="2 3">
    <name type="scientific">Yaba-like disease virus</name>
    <name type="common">YLDV</name>
    <dbReference type="NCBI Taxonomy" id="132475"/>
    <lineage>
        <taxon>Viruses</taxon>
        <taxon>Varidnaviria</taxon>
        <taxon>Bamfordvirae</taxon>
        <taxon>Nucleocytoviricota</taxon>
        <taxon>Pokkesviricetes</taxon>
        <taxon>Chitovirales</taxon>
        <taxon>Poxviridae</taxon>
        <taxon>Chordopoxvirinae</taxon>
        <taxon>Yatapoxvirus</taxon>
        <taxon>Yatapoxvirus tanapox</taxon>
        <taxon>Tanapox virus</taxon>
    </lineage>
</organism>
<protein>
    <submittedName>
        <fullName evidence="2">13L protein</fullName>
    </submittedName>
</protein>
<gene>
    <name evidence="2" type="primary">13L</name>
</gene>
<dbReference type="EMBL" id="AJ293568">
    <property type="protein sequence ID" value="CAC21251.1"/>
    <property type="molecule type" value="Genomic_DNA"/>
</dbReference>
<dbReference type="Gene3D" id="3.40.50.1820">
    <property type="entry name" value="alpha/beta hydrolase"/>
    <property type="match status" value="1"/>
</dbReference>